<dbReference type="RefSeq" id="WP_244727098.1">
    <property type="nucleotide sequence ID" value="NZ_CP095045.1"/>
</dbReference>
<dbReference type="Proteomes" id="UP000831786">
    <property type="component" value="Chromosome"/>
</dbReference>
<dbReference type="SUPFAM" id="SSF52821">
    <property type="entry name" value="Rhodanese/Cell cycle control phosphatase"/>
    <property type="match status" value="2"/>
</dbReference>
<gene>
    <name evidence="4" type="ORF">MUN78_13565</name>
</gene>
<protein>
    <submittedName>
        <fullName evidence="4">Sulfurtransferase</fullName>
    </submittedName>
</protein>
<dbReference type="CDD" id="cd01448">
    <property type="entry name" value="TST_Repeat_1"/>
    <property type="match status" value="1"/>
</dbReference>
<proteinExistence type="predicted"/>
<sequence length="309" mass="31624">MSSSDAGRREPAPRDAILIAPAALHAQLEAERDLPEAAPRTRVLDVRWTLPRPDGRADFTAGRIPGAAYVDLDAELAARPSPRDGRHPLPDPAAFQHAARSWGIRAQDRVVAYDGGGNLASARVWWLLRDAGFDRVRLLDGALPAWTDAGLPLETGPAATPRPGDVVLGSGGLPVLGIDGAPGAGDVAAFIADGGALLDARAAERYRGDAEPVDPRAGHIPGALSAPTGGNLDAAGCFLPGAALRERFAALGVVDGRAVGASCGSGVTAAHELVALALAGFDGALYPGSWSQWAHRAELPLATGDAPGS</sequence>
<feature type="domain" description="Rhodanese" evidence="3">
    <location>
        <begin position="37"/>
        <end position="155"/>
    </location>
</feature>
<evidence type="ECO:0000256" key="1">
    <source>
        <dbReference type="ARBA" id="ARBA00022679"/>
    </source>
</evidence>
<organism evidence="4 5">
    <name type="scientific">Leucobacter allii</name>
    <dbReference type="NCBI Taxonomy" id="2932247"/>
    <lineage>
        <taxon>Bacteria</taxon>
        <taxon>Bacillati</taxon>
        <taxon>Actinomycetota</taxon>
        <taxon>Actinomycetes</taxon>
        <taxon>Micrococcales</taxon>
        <taxon>Microbacteriaceae</taxon>
        <taxon>Leucobacter</taxon>
    </lineage>
</organism>
<dbReference type="Pfam" id="PF00581">
    <property type="entry name" value="Rhodanese"/>
    <property type="match status" value="2"/>
</dbReference>
<dbReference type="PANTHER" id="PTHR11364:SF27">
    <property type="entry name" value="SULFURTRANSFERASE"/>
    <property type="match status" value="1"/>
</dbReference>
<dbReference type="CDD" id="cd01449">
    <property type="entry name" value="TST_Repeat_2"/>
    <property type="match status" value="1"/>
</dbReference>
<evidence type="ECO:0000313" key="4">
    <source>
        <dbReference type="EMBL" id="UOQ56687.1"/>
    </source>
</evidence>
<dbReference type="InterPro" id="IPR045078">
    <property type="entry name" value="TST/MPST-like"/>
</dbReference>
<dbReference type="InterPro" id="IPR001763">
    <property type="entry name" value="Rhodanese-like_dom"/>
</dbReference>
<name>A0ABY4FKA2_9MICO</name>
<evidence type="ECO:0000256" key="2">
    <source>
        <dbReference type="ARBA" id="ARBA00022737"/>
    </source>
</evidence>
<keyword evidence="2" id="KW-0677">Repeat</keyword>
<evidence type="ECO:0000313" key="5">
    <source>
        <dbReference type="Proteomes" id="UP000831786"/>
    </source>
</evidence>
<dbReference type="SMART" id="SM00450">
    <property type="entry name" value="RHOD"/>
    <property type="match status" value="2"/>
</dbReference>
<keyword evidence="5" id="KW-1185">Reference proteome</keyword>
<evidence type="ECO:0000259" key="3">
    <source>
        <dbReference type="PROSITE" id="PS50206"/>
    </source>
</evidence>
<dbReference type="PANTHER" id="PTHR11364">
    <property type="entry name" value="THIOSULFATE SULFERTANSFERASE"/>
    <property type="match status" value="1"/>
</dbReference>
<dbReference type="EMBL" id="CP095045">
    <property type="protein sequence ID" value="UOQ56687.1"/>
    <property type="molecule type" value="Genomic_DNA"/>
</dbReference>
<reference evidence="4 5" key="1">
    <citation type="submission" date="2022-04" db="EMBL/GenBank/DDBJ databases">
        <title>Leucobacter sp. isolated from rhizosphere of garlic.</title>
        <authorList>
            <person name="Won M."/>
            <person name="Lee C.-M."/>
            <person name="Woen H.-Y."/>
            <person name="Kwon S.-W."/>
        </authorList>
    </citation>
    <scope>NUCLEOTIDE SEQUENCE [LARGE SCALE GENOMIC DNA]</scope>
    <source>
        <strain evidence="4 5">H21R-40</strain>
    </source>
</reference>
<dbReference type="PROSITE" id="PS50206">
    <property type="entry name" value="RHODANESE_3"/>
    <property type="match status" value="2"/>
</dbReference>
<keyword evidence="1" id="KW-0808">Transferase</keyword>
<dbReference type="InterPro" id="IPR036873">
    <property type="entry name" value="Rhodanese-like_dom_sf"/>
</dbReference>
<dbReference type="Gene3D" id="3.40.250.10">
    <property type="entry name" value="Rhodanese-like domain"/>
    <property type="match status" value="2"/>
</dbReference>
<feature type="domain" description="Rhodanese" evidence="3">
    <location>
        <begin position="191"/>
        <end position="302"/>
    </location>
</feature>
<accession>A0ABY4FKA2</accession>